<evidence type="ECO:0000256" key="5">
    <source>
        <dbReference type="ARBA" id="ARBA00023242"/>
    </source>
</evidence>
<dbReference type="PANTHER" id="PTHR47338">
    <property type="entry name" value="ZN(II)2CYS6 TRANSCRIPTION FACTOR (EUROFUNG)-RELATED"/>
    <property type="match status" value="1"/>
</dbReference>
<dbReference type="PANTHER" id="PTHR47338:SF20">
    <property type="entry name" value="ZN(II)2CYS6 TRANSCRIPTION FACTOR (EUROFUNG)"/>
    <property type="match status" value="1"/>
</dbReference>
<keyword evidence="4" id="KW-0804">Transcription</keyword>
<dbReference type="InterPro" id="IPR050815">
    <property type="entry name" value="TF_fung"/>
</dbReference>
<dbReference type="SUPFAM" id="SSF57701">
    <property type="entry name" value="Zn2/Cys6 DNA-binding domain"/>
    <property type="match status" value="1"/>
</dbReference>
<dbReference type="CDD" id="cd00067">
    <property type="entry name" value="GAL4"/>
    <property type="match status" value="1"/>
</dbReference>
<evidence type="ECO:0000259" key="6">
    <source>
        <dbReference type="PROSITE" id="PS50048"/>
    </source>
</evidence>
<evidence type="ECO:0000313" key="8">
    <source>
        <dbReference type="Proteomes" id="UP000799779"/>
    </source>
</evidence>
<evidence type="ECO:0000256" key="1">
    <source>
        <dbReference type="ARBA" id="ARBA00004123"/>
    </source>
</evidence>
<dbReference type="GO" id="GO:0008270">
    <property type="term" value="F:zinc ion binding"/>
    <property type="evidence" value="ECO:0007669"/>
    <property type="project" value="InterPro"/>
</dbReference>
<comment type="subcellular location">
    <subcellularLocation>
        <location evidence="1">Nucleus</location>
    </subcellularLocation>
</comment>
<proteinExistence type="predicted"/>
<evidence type="ECO:0000256" key="4">
    <source>
        <dbReference type="ARBA" id="ARBA00023163"/>
    </source>
</evidence>
<dbReference type="InterPro" id="IPR036864">
    <property type="entry name" value="Zn2-C6_fun-type_DNA-bd_sf"/>
</dbReference>
<dbReference type="GO" id="GO:0005634">
    <property type="term" value="C:nucleus"/>
    <property type="evidence" value="ECO:0007669"/>
    <property type="project" value="UniProtKB-SubCell"/>
</dbReference>
<evidence type="ECO:0000313" key="7">
    <source>
        <dbReference type="EMBL" id="KAF1994570.1"/>
    </source>
</evidence>
<dbReference type="Gene3D" id="4.10.240.10">
    <property type="entry name" value="Zn(2)-C6 fungal-type DNA-binding domain"/>
    <property type="match status" value="1"/>
</dbReference>
<name>A0A6A5VYT2_9PLEO</name>
<evidence type="ECO:0000256" key="2">
    <source>
        <dbReference type="ARBA" id="ARBA00022723"/>
    </source>
</evidence>
<dbReference type="PROSITE" id="PS00463">
    <property type="entry name" value="ZN2_CY6_FUNGAL_1"/>
    <property type="match status" value="1"/>
</dbReference>
<dbReference type="AlphaFoldDB" id="A0A6A5VYT2"/>
<gene>
    <name evidence="7" type="ORF">P154DRAFT_447336</name>
</gene>
<keyword evidence="2" id="KW-0479">Metal-binding</keyword>
<feature type="domain" description="Zn(2)-C6 fungal-type" evidence="6">
    <location>
        <begin position="12"/>
        <end position="42"/>
    </location>
</feature>
<evidence type="ECO:0000256" key="3">
    <source>
        <dbReference type="ARBA" id="ARBA00023015"/>
    </source>
</evidence>
<dbReference type="Pfam" id="PF00172">
    <property type="entry name" value="Zn_clus"/>
    <property type="match status" value="1"/>
</dbReference>
<dbReference type="OrthoDB" id="3862662at2759"/>
<dbReference type="GO" id="GO:0000981">
    <property type="term" value="F:DNA-binding transcription factor activity, RNA polymerase II-specific"/>
    <property type="evidence" value="ECO:0007669"/>
    <property type="project" value="InterPro"/>
</dbReference>
<reference evidence="7" key="1">
    <citation type="journal article" date="2020" name="Stud. Mycol.">
        <title>101 Dothideomycetes genomes: a test case for predicting lifestyles and emergence of pathogens.</title>
        <authorList>
            <person name="Haridas S."/>
            <person name="Albert R."/>
            <person name="Binder M."/>
            <person name="Bloem J."/>
            <person name="Labutti K."/>
            <person name="Salamov A."/>
            <person name="Andreopoulos B."/>
            <person name="Baker S."/>
            <person name="Barry K."/>
            <person name="Bills G."/>
            <person name="Bluhm B."/>
            <person name="Cannon C."/>
            <person name="Castanera R."/>
            <person name="Culley D."/>
            <person name="Daum C."/>
            <person name="Ezra D."/>
            <person name="Gonzalez J."/>
            <person name="Henrissat B."/>
            <person name="Kuo A."/>
            <person name="Liang C."/>
            <person name="Lipzen A."/>
            <person name="Lutzoni F."/>
            <person name="Magnuson J."/>
            <person name="Mondo S."/>
            <person name="Nolan M."/>
            <person name="Ohm R."/>
            <person name="Pangilinan J."/>
            <person name="Park H.-J."/>
            <person name="Ramirez L."/>
            <person name="Alfaro M."/>
            <person name="Sun H."/>
            <person name="Tritt A."/>
            <person name="Yoshinaga Y."/>
            <person name="Zwiers L.-H."/>
            <person name="Turgeon B."/>
            <person name="Goodwin S."/>
            <person name="Spatafora J."/>
            <person name="Crous P."/>
            <person name="Grigoriev I."/>
        </authorList>
    </citation>
    <scope>NUCLEOTIDE SEQUENCE</scope>
    <source>
        <strain evidence="7">CBS 123094</strain>
    </source>
</reference>
<protein>
    <recommendedName>
        <fullName evidence="6">Zn(2)-C6 fungal-type domain-containing protein</fullName>
    </recommendedName>
</protein>
<keyword evidence="5" id="KW-0539">Nucleus</keyword>
<dbReference type="Proteomes" id="UP000799779">
    <property type="component" value="Unassembled WGS sequence"/>
</dbReference>
<dbReference type="CDD" id="cd12148">
    <property type="entry name" value="fungal_TF_MHR"/>
    <property type="match status" value="1"/>
</dbReference>
<keyword evidence="3" id="KW-0805">Transcription regulation</keyword>
<organism evidence="7 8">
    <name type="scientific">Amniculicola lignicola CBS 123094</name>
    <dbReference type="NCBI Taxonomy" id="1392246"/>
    <lineage>
        <taxon>Eukaryota</taxon>
        <taxon>Fungi</taxon>
        <taxon>Dikarya</taxon>
        <taxon>Ascomycota</taxon>
        <taxon>Pezizomycotina</taxon>
        <taxon>Dothideomycetes</taxon>
        <taxon>Pleosporomycetidae</taxon>
        <taxon>Pleosporales</taxon>
        <taxon>Amniculicolaceae</taxon>
        <taxon>Amniculicola</taxon>
    </lineage>
</organism>
<dbReference type="EMBL" id="ML977656">
    <property type="protein sequence ID" value="KAF1994570.1"/>
    <property type="molecule type" value="Genomic_DNA"/>
</dbReference>
<dbReference type="InterPro" id="IPR001138">
    <property type="entry name" value="Zn2Cys6_DnaBD"/>
</dbReference>
<dbReference type="SMART" id="SM00066">
    <property type="entry name" value="GAL4"/>
    <property type="match status" value="1"/>
</dbReference>
<keyword evidence="8" id="KW-1185">Reference proteome</keyword>
<dbReference type="PROSITE" id="PS50048">
    <property type="entry name" value="ZN2_CY6_FUNGAL_2"/>
    <property type="match status" value="1"/>
</dbReference>
<accession>A0A6A5VYT2</accession>
<sequence length="515" mass="56424">MALEYVEKASTACAYCRARKQSCDKCLPRCSRCASKFRHCDYTPFRSVPTYPIRGAQAILSLLVERTSCGPNLSAHGATELLRTASEGKMAKLGRLCSDVLIQADVAEEDMVHEYKHSMHPWLPAISVDFLGTVPQLAQRSCQVESPRFHTPGSGTLPPLLALGLFLLTRRPCAHAEHIKNSTLYVTVKQILTTLSLSEELLLDVLQASLLVAAYECGHGMARQAYLTIGSCASILNLLDSTSRQNKRGFDGLEFRRTLWTATLFMDRVNTLSTLAFDTPLACPTSSPLSRRVERSFSSVDVPTLECSPEEILQLHITAKVTLITGRVLEYVFALKEGSTPQEDYASIEEAVSNMAIDLVVHQANLSWPLCDAIALVLCSALVLHTTQVTHDTLQTLPKARLALKSSQDMARDMVHSTMAVMQPQEIRSHSFAGLCCVLGLAPLLTGGMVDGGERAGDLRRVVPIVKKFAARWNVGKVYLEALARQTERSSDVRMEWGSQTGASGNSNGKVWISS</sequence>